<dbReference type="InterPro" id="IPR051848">
    <property type="entry name" value="PGIP"/>
</dbReference>
<dbReference type="PANTHER" id="PTHR48059:SF4">
    <property type="entry name" value="POLYGALACTURONASE INHIBITOR 1-RELATED"/>
    <property type="match status" value="1"/>
</dbReference>
<dbReference type="SMART" id="SM00369">
    <property type="entry name" value="LRR_TYP"/>
    <property type="match status" value="3"/>
</dbReference>
<comment type="similarity">
    <text evidence="10">Belongs to the polygalacturonase-inhibiting protein family.</text>
</comment>
<keyword evidence="9" id="KW-0325">Glycoprotein</keyword>
<dbReference type="InterPro" id="IPR013210">
    <property type="entry name" value="LRR_N_plant-typ"/>
</dbReference>
<dbReference type="PRINTS" id="PR00019">
    <property type="entry name" value="LEURICHRPT"/>
</dbReference>
<sequence length="736" mass="81769">MEIVSPPKVSLLCLLLPLAFLCSLFSAELCNPRDQKVLLKIKNRFHPAGLDFSDWNPTTNPSCCNWSGIKCDANDRVTFLSIPLQSTLNTSHEIPPAIGDLPLLEHLSIDANLTGPIPQAIARLTNLQHLDLSYNQLTGPVPDFLGRLERLTYLALRINALSGPIPSTLGQLTNLTYLDLSLNMLTGPIPDSLGQLNQLVQLDLSTNRLSGHIPPSLSHLTRVTWFDLQSNMLSGPIPPTFGNLKNPEMVLLLSHNRLTGPIPRSLGEANIKVLILSMNHLTGDASFLFGREKTALEAIYLNDNHFKFNFSNVDFPQGLKFLDISPNEIYGSLPKRLGQLQLQFFNVSYNYLCGMIPMSPGHQHIHHHLQGDKGGPHKHLLLANLAGLNCFNRLPVGIGPQSWLKLTSMVCRGSWPRRLGSDPYIMLWLMSRFLRPGGRSTFEKSNLKRLLLKSMVVKPVFLLPNRNDASPVNSLLDRSSPAMLAWPKDVGIGPDGLLKERSRLSWGFPNEPKLAGMDPSWSRDLIRPKESGIGPDRLFDPRLAVLSLVSRPNAEGIGPVRLLEERSMSSRFVSWPKKSGIGPVRLFRLRSRCWRLVNLAMAGGMGPERLGKSEKAMNWRKGSSPIAGGIAPTTSWAMLTASMVTRPLASHWMPDQLAQQSVLGSQVVKTEALLKWALISRRTFLSFALHSSVDEDRPREESKRSTGRRLDSLGIVGFDLELLGFNKMRDLDEDHA</sequence>
<evidence type="ECO:0000256" key="1">
    <source>
        <dbReference type="ARBA" id="ARBA00004196"/>
    </source>
</evidence>
<dbReference type="Pfam" id="PF00560">
    <property type="entry name" value="LRR_1"/>
    <property type="match status" value="2"/>
</dbReference>
<dbReference type="FunFam" id="3.80.10.10:FF:000400">
    <property type="entry name" value="Nuclear pore complex protein NUP107"/>
    <property type="match status" value="1"/>
</dbReference>
<evidence type="ECO:0000313" key="14">
    <source>
        <dbReference type="Proteomes" id="UP001153076"/>
    </source>
</evidence>
<evidence type="ECO:0000256" key="8">
    <source>
        <dbReference type="ARBA" id="ARBA00023136"/>
    </source>
</evidence>
<dbReference type="EMBL" id="JAKOGI010000029">
    <property type="protein sequence ID" value="KAJ8448487.1"/>
    <property type="molecule type" value="Genomic_DNA"/>
</dbReference>
<keyword evidence="7" id="KW-1133">Transmembrane helix</keyword>
<evidence type="ECO:0000256" key="10">
    <source>
        <dbReference type="ARBA" id="ARBA00038043"/>
    </source>
</evidence>
<evidence type="ECO:0000313" key="13">
    <source>
        <dbReference type="EMBL" id="KAJ8448487.1"/>
    </source>
</evidence>
<keyword evidence="3" id="KW-0433">Leucine-rich repeat</keyword>
<protein>
    <recommendedName>
        <fullName evidence="12">Leucine-rich repeat-containing N-terminal plant-type domain-containing protein</fullName>
    </recommendedName>
</protein>
<feature type="domain" description="Leucine-rich repeat-containing N-terminal plant-type" evidence="12">
    <location>
        <begin position="32"/>
        <end position="72"/>
    </location>
</feature>
<dbReference type="AlphaFoldDB" id="A0A9Q1KTR1"/>
<keyword evidence="6" id="KW-0677">Repeat</keyword>
<dbReference type="Pfam" id="PF08263">
    <property type="entry name" value="LRRNT_2"/>
    <property type="match status" value="1"/>
</dbReference>
<feature type="signal peptide" evidence="11">
    <location>
        <begin position="1"/>
        <end position="27"/>
    </location>
</feature>
<dbReference type="Gene3D" id="3.80.10.10">
    <property type="entry name" value="Ribonuclease Inhibitor"/>
    <property type="match status" value="2"/>
</dbReference>
<evidence type="ECO:0000256" key="6">
    <source>
        <dbReference type="ARBA" id="ARBA00022737"/>
    </source>
</evidence>
<evidence type="ECO:0000259" key="12">
    <source>
        <dbReference type="Pfam" id="PF08263"/>
    </source>
</evidence>
<evidence type="ECO:0000256" key="9">
    <source>
        <dbReference type="ARBA" id="ARBA00023180"/>
    </source>
</evidence>
<dbReference type="Proteomes" id="UP001153076">
    <property type="component" value="Unassembled WGS sequence"/>
</dbReference>
<reference evidence="13" key="1">
    <citation type="submission" date="2022-04" db="EMBL/GenBank/DDBJ databases">
        <title>Carnegiea gigantea Genome sequencing and assembly v2.</title>
        <authorList>
            <person name="Copetti D."/>
            <person name="Sanderson M.J."/>
            <person name="Burquez A."/>
            <person name="Wojciechowski M.F."/>
        </authorList>
    </citation>
    <scope>NUCLEOTIDE SEQUENCE</scope>
    <source>
        <strain evidence="13">SGP5-SGP5p</strain>
        <tissue evidence="13">Aerial part</tissue>
    </source>
</reference>
<evidence type="ECO:0000256" key="2">
    <source>
        <dbReference type="ARBA" id="ARBA00004370"/>
    </source>
</evidence>
<dbReference type="InterPro" id="IPR032675">
    <property type="entry name" value="LRR_dom_sf"/>
</dbReference>
<feature type="chain" id="PRO_5040192794" description="Leucine-rich repeat-containing N-terminal plant-type domain-containing protein" evidence="11">
    <location>
        <begin position="28"/>
        <end position="736"/>
    </location>
</feature>
<comment type="caution">
    <text evidence="13">The sequence shown here is derived from an EMBL/GenBank/DDBJ whole genome shotgun (WGS) entry which is preliminary data.</text>
</comment>
<accession>A0A9Q1KTR1</accession>
<keyword evidence="5 11" id="KW-0732">Signal</keyword>
<proteinExistence type="inferred from homology"/>
<gene>
    <name evidence="13" type="ORF">Cgig2_012131</name>
</gene>
<evidence type="ECO:0000256" key="5">
    <source>
        <dbReference type="ARBA" id="ARBA00022729"/>
    </source>
</evidence>
<dbReference type="SUPFAM" id="SSF52058">
    <property type="entry name" value="L domain-like"/>
    <property type="match status" value="1"/>
</dbReference>
<dbReference type="InterPro" id="IPR001611">
    <property type="entry name" value="Leu-rich_rpt"/>
</dbReference>
<dbReference type="Pfam" id="PF13855">
    <property type="entry name" value="LRR_8"/>
    <property type="match status" value="1"/>
</dbReference>
<evidence type="ECO:0000256" key="7">
    <source>
        <dbReference type="ARBA" id="ARBA00022989"/>
    </source>
</evidence>
<evidence type="ECO:0000256" key="11">
    <source>
        <dbReference type="SAM" id="SignalP"/>
    </source>
</evidence>
<name>A0A9Q1KTR1_9CARY</name>
<dbReference type="OrthoDB" id="1074291at2759"/>
<keyword evidence="4" id="KW-0812">Transmembrane</keyword>
<dbReference type="GO" id="GO:0016020">
    <property type="term" value="C:membrane"/>
    <property type="evidence" value="ECO:0007669"/>
    <property type="project" value="UniProtKB-SubCell"/>
</dbReference>
<organism evidence="13 14">
    <name type="scientific">Carnegiea gigantea</name>
    <dbReference type="NCBI Taxonomy" id="171969"/>
    <lineage>
        <taxon>Eukaryota</taxon>
        <taxon>Viridiplantae</taxon>
        <taxon>Streptophyta</taxon>
        <taxon>Embryophyta</taxon>
        <taxon>Tracheophyta</taxon>
        <taxon>Spermatophyta</taxon>
        <taxon>Magnoliopsida</taxon>
        <taxon>eudicotyledons</taxon>
        <taxon>Gunneridae</taxon>
        <taxon>Pentapetalae</taxon>
        <taxon>Caryophyllales</taxon>
        <taxon>Cactineae</taxon>
        <taxon>Cactaceae</taxon>
        <taxon>Cactoideae</taxon>
        <taxon>Echinocereeae</taxon>
        <taxon>Carnegiea</taxon>
    </lineage>
</organism>
<keyword evidence="8" id="KW-0472">Membrane</keyword>
<dbReference type="InterPro" id="IPR003591">
    <property type="entry name" value="Leu-rich_rpt_typical-subtyp"/>
</dbReference>
<evidence type="ECO:0000256" key="3">
    <source>
        <dbReference type="ARBA" id="ARBA00022614"/>
    </source>
</evidence>
<dbReference type="PANTHER" id="PTHR48059">
    <property type="entry name" value="POLYGALACTURONASE INHIBITOR 1"/>
    <property type="match status" value="1"/>
</dbReference>
<evidence type="ECO:0000256" key="4">
    <source>
        <dbReference type="ARBA" id="ARBA00022692"/>
    </source>
</evidence>
<comment type="subcellular location">
    <subcellularLocation>
        <location evidence="1">Cell envelope</location>
    </subcellularLocation>
    <subcellularLocation>
        <location evidence="2">Membrane</location>
    </subcellularLocation>
</comment>
<dbReference type="FunFam" id="3.80.10.10:FF:000041">
    <property type="entry name" value="LRR receptor-like serine/threonine-protein kinase ERECTA"/>
    <property type="match status" value="1"/>
</dbReference>
<keyword evidence="14" id="KW-1185">Reference proteome</keyword>